<evidence type="ECO:0000259" key="4">
    <source>
        <dbReference type="Pfam" id="PF21537"/>
    </source>
</evidence>
<dbReference type="Pfam" id="PF09323">
    <property type="entry name" value="DUF1980"/>
    <property type="match status" value="1"/>
</dbReference>
<organism evidence="5 6">
    <name type="scientific">Desmospora activa DSM 45169</name>
    <dbReference type="NCBI Taxonomy" id="1121389"/>
    <lineage>
        <taxon>Bacteria</taxon>
        <taxon>Bacillati</taxon>
        <taxon>Bacillota</taxon>
        <taxon>Bacilli</taxon>
        <taxon>Bacillales</taxon>
        <taxon>Thermoactinomycetaceae</taxon>
        <taxon>Desmospora</taxon>
    </lineage>
</organism>
<feature type="domain" description="DUF1980" evidence="4">
    <location>
        <begin position="145"/>
        <end position="276"/>
    </location>
</feature>
<accession>A0A2T4Z6V8</accession>
<evidence type="ECO:0000256" key="2">
    <source>
        <dbReference type="SAM" id="Phobius"/>
    </source>
</evidence>
<dbReference type="PANTHER" id="PTHR40047:SF1">
    <property type="entry name" value="UPF0703 PROTEIN YCGQ"/>
    <property type="match status" value="1"/>
</dbReference>
<dbReference type="InterPro" id="IPR048447">
    <property type="entry name" value="DUF1980_C"/>
</dbReference>
<feature type="transmembrane region" description="Helical" evidence="2">
    <location>
        <begin position="7"/>
        <end position="28"/>
    </location>
</feature>
<dbReference type="EMBL" id="PZZP01000001">
    <property type="protein sequence ID" value="PTM57617.1"/>
    <property type="molecule type" value="Genomic_DNA"/>
</dbReference>
<dbReference type="PANTHER" id="PTHR40047">
    <property type="entry name" value="UPF0703 PROTEIN YCGQ"/>
    <property type="match status" value="1"/>
</dbReference>
<protein>
    <submittedName>
        <fullName evidence="5">Putative repeat protein (TIGR03943 family)</fullName>
    </submittedName>
</protein>
<proteinExistence type="predicted"/>
<feature type="compositionally biased region" description="Basic and acidic residues" evidence="1">
    <location>
        <begin position="112"/>
        <end position="127"/>
    </location>
</feature>
<feature type="domain" description="DUF1980" evidence="3">
    <location>
        <begin position="5"/>
        <end position="98"/>
    </location>
</feature>
<dbReference type="NCBIfam" id="TIGR03943">
    <property type="entry name" value="TIGR03943 family putative permease subunit"/>
    <property type="match status" value="1"/>
</dbReference>
<dbReference type="InterPro" id="IPR052955">
    <property type="entry name" value="UPF0703_membrane_permease"/>
</dbReference>
<reference evidence="5 6" key="1">
    <citation type="submission" date="2018-04" db="EMBL/GenBank/DDBJ databases">
        <title>Genomic Encyclopedia of Archaeal and Bacterial Type Strains, Phase II (KMG-II): from individual species to whole genera.</title>
        <authorList>
            <person name="Goeker M."/>
        </authorList>
    </citation>
    <scope>NUCLEOTIDE SEQUENCE [LARGE SCALE GENOMIC DNA]</scope>
    <source>
        <strain evidence="5 6">DSM 45169</strain>
    </source>
</reference>
<dbReference type="Proteomes" id="UP000241639">
    <property type="component" value="Unassembled WGS sequence"/>
</dbReference>
<dbReference type="InterPro" id="IPR015402">
    <property type="entry name" value="DUF1980"/>
</dbReference>
<gene>
    <name evidence="5" type="ORF">C8J48_0167</name>
</gene>
<dbReference type="OrthoDB" id="9770408at2"/>
<dbReference type="Pfam" id="PF21537">
    <property type="entry name" value="DUF1980_C"/>
    <property type="match status" value="1"/>
</dbReference>
<comment type="caution">
    <text evidence="5">The sequence shown here is derived from an EMBL/GenBank/DDBJ whole genome shotgun (WGS) entry which is preliminary data.</text>
</comment>
<dbReference type="InterPro" id="IPR048493">
    <property type="entry name" value="DUF1980_N"/>
</dbReference>
<evidence type="ECO:0000313" key="5">
    <source>
        <dbReference type="EMBL" id="PTM57617.1"/>
    </source>
</evidence>
<evidence type="ECO:0000256" key="1">
    <source>
        <dbReference type="SAM" id="MobiDB-lite"/>
    </source>
</evidence>
<keyword evidence="2" id="KW-0472">Membrane</keyword>
<keyword evidence="6" id="KW-1185">Reference proteome</keyword>
<feature type="transmembrane region" description="Helical" evidence="2">
    <location>
        <begin position="34"/>
        <end position="55"/>
    </location>
</feature>
<name>A0A2T4Z6V8_9BACL</name>
<dbReference type="RefSeq" id="WP_107724503.1">
    <property type="nucleotide sequence ID" value="NZ_PZZP01000001.1"/>
</dbReference>
<evidence type="ECO:0000313" key="6">
    <source>
        <dbReference type="Proteomes" id="UP000241639"/>
    </source>
</evidence>
<feature type="region of interest" description="Disordered" evidence="1">
    <location>
        <begin position="110"/>
        <end position="144"/>
    </location>
</feature>
<keyword evidence="2" id="KW-0812">Transmembrane</keyword>
<dbReference type="AlphaFoldDB" id="A0A2T4Z6V8"/>
<evidence type="ECO:0000259" key="3">
    <source>
        <dbReference type="Pfam" id="PF09323"/>
    </source>
</evidence>
<sequence length="279" mass="30908">MGAFLRIVICFGTALMLMTLVVSGQIGLFINPRLLPFVVVGTVLLMLLGMVQIWNVKNAALHPVGKWGYLMLLLPVAAYLFAQPGELDASMASKKGVNYLSPEAMQQQQRVLTKEETEMRQGERSPEEVSDSNPSTDADTQPLDANSYYDDLLNELKSANVITFKDDNYIDRLTTVQMYTDELSDKPTQIKGFVFRAKDMPDDVILVSRYAMTCCAADASVIGIFASIPGSDSLKEGDWIEVTGPLGEVTTNQGQLPRIKAVEYRKIEAPKDPYVYANY</sequence>
<keyword evidence="2" id="KW-1133">Transmembrane helix</keyword>
<feature type="transmembrane region" description="Helical" evidence="2">
    <location>
        <begin position="67"/>
        <end position="85"/>
    </location>
</feature>